<sequence>MIESWLFANVLWIGLALLAASALSGRRALSGAGWIIFAIHWLKQPTHYLAIGDHFNVALTLGVAVISIYLGWLILARGCASRPCYWVTSAVAIGGFAYFPFAEIALFREALIGGTATFTLLLLHALDVPAVAGDGNVITLYGRSVEIVLACTAIESMALFAGVVLSVRAPLKNKAAAFLATVPVIYALNLLRNVFVVVAYAEAWFGENSFYLAHHVIAKAGSAVALFAIAYIVFLLLPELLDMIEGLASEMRRGGGEPA</sequence>
<dbReference type="RefSeq" id="WP_316967179.1">
    <property type="nucleotide sequence ID" value="NZ_JARFPK010000041.1"/>
</dbReference>
<dbReference type="EMBL" id="JARFPK010000041">
    <property type="protein sequence ID" value="MDF0591446.1"/>
    <property type="molecule type" value="Genomic_DNA"/>
</dbReference>
<keyword evidence="6 8" id="KW-1133">Transmembrane helix</keyword>
<feature type="transmembrane region" description="Helical" evidence="8">
    <location>
        <begin position="177"/>
        <end position="200"/>
    </location>
</feature>
<accession>A0ABT5X9T7</accession>
<evidence type="ECO:0000256" key="7">
    <source>
        <dbReference type="ARBA" id="ARBA00023136"/>
    </source>
</evidence>
<dbReference type="InterPro" id="IPR026392">
    <property type="entry name" value="Exo/Archaeosortase_dom"/>
</dbReference>
<gene>
    <name evidence="9" type="primary">artA</name>
    <name evidence="9" type="ORF">P0O15_09775</name>
</gene>
<keyword evidence="7 8" id="KW-0472">Membrane</keyword>
<organism evidence="9 10">
    <name type="scientific">Candidatus Methanocrinis natronophilus</name>
    <dbReference type="NCBI Taxonomy" id="3033396"/>
    <lineage>
        <taxon>Archaea</taxon>
        <taxon>Methanobacteriati</taxon>
        <taxon>Methanobacteriota</taxon>
        <taxon>Stenosarchaea group</taxon>
        <taxon>Methanomicrobia</taxon>
        <taxon>Methanotrichales</taxon>
        <taxon>Methanotrichaceae</taxon>
        <taxon>Methanocrinis</taxon>
    </lineage>
</organism>
<proteinExistence type="predicted"/>
<evidence type="ECO:0000256" key="8">
    <source>
        <dbReference type="SAM" id="Phobius"/>
    </source>
</evidence>
<feature type="transmembrane region" description="Helical" evidence="8">
    <location>
        <begin position="55"/>
        <end position="76"/>
    </location>
</feature>
<comment type="subcellular location">
    <subcellularLocation>
        <location evidence="1">Cell membrane</location>
        <topology evidence="1">Multi-pass membrane protein</topology>
    </subcellularLocation>
</comment>
<reference evidence="9 10" key="1">
    <citation type="submission" date="2023-03" db="EMBL/GenBank/DDBJ databases">
        <title>WGS of Methanotrichaceae archaeon Mx.</title>
        <authorList>
            <person name="Sorokin D.Y."/>
            <person name="Merkel A.Y."/>
        </authorList>
    </citation>
    <scope>NUCLEOTIDE SEQUENCE [LARGE SCALE GENOMIC DNA]</scope>
    <source>
        <strain evidence="9 10">Mx</strain>
    </source>
</reference>
<name>A0ABT5X9T7_9EURY</name>
<dbReference type="GO" id="GO:0016787">
    <property type="term" value="F:hydrolase activity"/>
    <property type="evidence" value="ECO:0007669"/>
    <property type="project" value="UniProtKB-KW"/>
</dbReference>
<keyword evidence="5 9" id="KW-0378">Hydrolase</keyword>
<keyword evidence="3" id="KW-0645">Protease</keyword>
<protein>
    <submittedName>
        <fullName evidence="9">Archaeosortase A</fullName>
        <ecNumber evidence="9">3.4.22.-</ecNumber>
    </submittedName>
</protein>
<dbReference type="InterPro" id="IPR014522">
    <property type="entry name" value="ArtA"/>
</dbReference>
<keyword evidence="2" id="KW-1003">Cell membrane</keyword>
<keyword evidence="10" id="KW-1185">Reference proteome</keyword>
<feature type="transmembrane region" description="Helical" evidence="8">
    <location>
        <begin position="147"/>
        <end position="165"/>
    </location>
</feature>
<dbReference type="EC" id="3.4.22.-" evidence="9"/>
<evidence type="ECO:0000256" key="6">
    <source>
        <dbReference type="ARBA" id="ARBA00022989"/>
    </source>
</evidence>
<dbReference type="Pfam" id="PF09721">
    <property type="entry name" value="Exosortase_EpsH"/>
    <property type="match status" value="1"/>
</dbReference>
<evidence type="ECO:0000313" key="9">
    <source>
        <dbReference type="EMBL" id="MDF0591446.1"/>
    </source>
</evidence>
<dbReference type="Proteomes" id="UP001220010">
    <property type="component" value="Unassembled WGS sequence"/>
</dbReference>
<evidence type="ECO:0000256" key="1">
    <source>
        <dbReference type="ARBA" id="ARBA00004651"/>
    </source>
</evidence>
<evidence type="ECO:0000256" key="2">
    <source>
        <dbReference type="ARBA" id="ARBA00022475"/>
    </source>
</evidence>
<evidence type="ECO:0000313" key="10">
    <source>
        <dbReference type="Proteomes" id="UP001220010"/>
    </source>
</evidence>
<feature type="transmembrane region" description="Helical" evidence="8">
    <location>
        <begin position="83"/>
        <end position="101"/>
    </location>
</feature>
<dbReference type="NCBIfam" id="TIGR04125">
    <property type="entry name" value="exosort_PGF_TRM"/>
    <property type="match status" value="1"/>
</dbReference>
<evidence type="ECO:0000256" key="4">
    <source>
        <dbReference type="ARBA" id="ARBA00022692"/>
    </source>
</evidence>
<evidence type="ECO:0000256" key="5">
    <source>
        <dbReference type="ARBA" id="ARBA00022801"/>
    </source>
</evidence>
<dbReference type="PIRSF" id="PIRSF025737">
    <property type="entry name" value="Cyco1"/>
    <property type="match status" value="1"/>
</dbReference>
<dbReference type="NCBIfam" id="TIGR04178">
    <property type="entry name" value="exo_archaeo"/>
    <property type="match status" value="1"/>
</dbReference>
<dbReference type="InterPro" id="IPR019127">
    <property type="entry name" value="Exosortase"/>
</dbReference>
<keyword evidence="4 8" id="KW-0812">Transmembrane</keyword>
<comment type="caution">
    <text evidence="9">The sequence shown here is derived from an EMBL/GenBank/DDBJ whole genome shotgun (WGS) entry which is preliminary data.</text>
</comment>
<evidence type="ECO:0000256" key="3">
    <source>
        <dbReference type="ARBA" id="ARBA00022670"/>
    </source>
</evidence>
<feature type="transmembrane region" description="Helical" evidence="8">
    <location>
        <begin position="212"/>
        <end position="237"/>
    </location>
</feature>